<dbReference type="Pfam" id="PF03604">
    <property type="entry name" value="Zn_ribbon_RPAB4"/>
    <property type="match status" value="1"/>
</dbReference>
<evidence type="ECO:0000313" key="6">
    <source>
        <dbReference type="Proteomes" id="UP000050424"/>
    </source>
</evidence>
<dbReference type="GO" id="GO:0046872">
    <property type="term" value="F:metal ion binding"/>
    <property type="evidence" value="ECO:0007669"/>
    <property type="project" value="UniProtKB-KW"/>
</dbReference>
<comment type="caution">
    <text evidence="5">The sequence shown here is derived from an EMBL/GenBank/DDBJ whole genome shotgun (WGS) entry which is preliminary data.</text>
</comment>
<dbReference type="SUPFAM" id="SSF63393">
    <property type="entry name" value="RNA polymerase subunits"/>
    <property type="match status" value="1"/>
</dbReference>
<name>A0A0P7B5K2_9HYPO</name>
<dbReference type="SMART" id="SM00659">
    <property type="entry name" value="RPOLCX"/>
    <property type="match status" value="1"/>
</dbReference>
<keyword evidence="2" id="KW-0862">Zinc</keyword>
<reference evidence="5 6" key="1">
    <citation type="submission" date="2015-09" db="EMBL/GenBank/DDBJ databases">
        <title>Draft genome of a European isolate of the apple canker pathogen Neonectria ditissima.</title>
        <authorList>
            <person name="Gomez-Cortecero A."/>
            <person name="Harrison R.J."/>
            <person name="Armitage A.D."/>
        </authorList>
    </citation>
    <scope>NUCLEOTIDE SEQUENCE [LARGE SCALE GENOMIC DNA]</scope>
    <source>
        <strain evidence="5 6">R09/05</strain>
    </source>
</reference>
<keyword evidence="4" id="KW-0732">Signal</keyword>
<evidence type="ECO:0000256" key="1">
    <source>
        <dbReference type="ARBA" id="ARBA00022723"/>
    </source>
</evidence>
<evidence type="ECO:0000256" key="3">
    <source>
        <dbReference type="SAM" id="MobiDB-lite"/>
    </source>
</evidence>
<dbReference type="AlphaFoldDB" id="A0A0P7B5K2"/>
<feature type="region of interest" description="Disordered" evidence="3">
    <location>
        <begin position="152"/>
        <end position="199"/>
    </location>
</feature>
<keyword evidence="1" id="KW-0479">Metal-binding</keyword>
<sequence>MYSSTILTTLLTAALAIQGIAAGPCRAATPTYTCRALPISRRSKLCSAQRHLQNVSYRLQRQSGLDWEQCAALCAATEGCTMITSDSDDYCNIWSGTREEAGITSTNDPDEYLSEMACFSSLTASKILPAIFHPPPTAIPDQAFFFRLHHHHHKAHPTTNRPQNTTPRPQPPSTSMPREEYQVPTGAAGAQRGATRDTHDTRSVMSYLCGDCGGSVTLGKDALVACPHCAGRVLYKERTKR</sequence>
<evidence type="ECO:0000256" key="2">
    <source>
        <dbReference type="ARBA" id="ARBA00022833"/>
    </source>
</evidence>
<protein>
    <submittedName>
        <fullName evidence="5">Uncharacterized protein</fullName>
    </submittedName>
</protein>
<dbReference type="Gene3D" id="2.20.28.30">
    <property type="entry name" value="RNA polymerase ii, chain L"/>
    <property type="match status" value="1"/>
</dbReference>
<dbReference type="OrthoDB" id="5585087at2759"/>
<keyword evidence="6" id="KW-1185">Reference proteome</keyword>
<dbReference type="GO" id="GO:0003677">
    <property type="term" value="F:DNA binding"/>
    <property type="evidence" value="ECO:0007669"/>
    <property type="project" value="InterPro"/>
</dbReference>
<dbReference type="InterPro" id="IPR006591">
    <property type="entry name" value="RNAP_P/RPABC4"/>
</dbReference>
<dbReference type="Proteomes" id="UP000050424">
    <property type="component" value="Unassembled WGS sequence"/>
</dbReference>
<evidence type="ECO:0000313" key="5">
    <source>
        <dbReference type="EMBL" id="KPM37037.1"/>
    </source>
</evidence>
<dbReference type="EMBL" id="LKCW01000179">
    <property type="protein sequence ID" value="KPM37037.1"/>
    <property type="molecule type" value="Genomic_DNA"/>
</dbReference>
<proteinExistence type="predicted"/>
<feature type="signal peptide" evidence="4">
    <location>
        <begin position="1"/>
        <end position="22"/>
    </location>
</feature>
<feature type="compositionally biased region" description="Low complexity" evidence="3">
    <location>
        <begin position="157"/>
        <end position="167"/>
    </location>
</feature>
<dbReference type="GO" id="GO:0003899">
    <property type="term" value="F:DNA-directed RNA polymerase activity"/>
    <property type="evidence" value="ECO:0007669"/>
    <property type="project" value="InterPro"/>
</dbReference>
<accession>A0A0P7B5K2</accession>
<dbReference type="InterPro" id="IPR029040">
    <property type="entry name" value="RPABC4/Spt4"/>
</dbReference>
<gene>
    <name evidence="5" type="ORF">AK830_g9531</name>
</gene>
<organism evidence="5 6">
    <name type="scientific">Neonectria ditissima</name>
    <dbReference type="NCBI Taxonomy" id="78410"/>
    <lineage>
        <taxon>Eukaryota</taxon>
        <taxon>Fungi</taxon>
        <taxon>Dikarya</taxon>
        <taxon>Ascomycota</taxon>
        <taxon>Pezizomycotina</taxon>
        <taxon>Sordariomycetes</taxon>
        <taxon>Hypocreomycetidae</taxon>
        <taxon>Hypocreales</taxon>
        <taxon>Nectriaceae</taxon>
        <taxon>Neonectria</taxon>
    </lineage>
</organism>
<feature type="chain" id="PRO_5006135414" evidence="4">
    <location>
        <begin position="23"/>
        <end position="241"/>
    </location>
</feature>
<evidence type="ECO:0000256" key="4">
    <source>
        <dbReference type="SAM" id="SignalP"/>
    </source>
</evidence>
<dbReference type="GO" id="GO:0006351">
    <property type="term" value="P:DNA-templated transcription"/>
    <property type="evidence" value="ECO:0007669"/>
    <property type="project" value="InterPro"/>
</dbReference>
<dbReference type="STRING" id="78410.A0A0P7B5K2"/>